<evidence type="ECO:0000256" key="14">
    <source>
        <dbReference type="RuleBase" id="RU365068"/>
    </source>
</evidence>
<dbReference type="EC" id="3.6.4.13" evidence="14"/>
<evidence type="ECO:0000256" key="4">
    <source>
        <dbReference type="ARBA" id="ARBA00022741"/>
    </source>
</evidence>
<dbReference type="InterPro" id="IPR000629">
    <property type="entry name" value="RNA-helicase_DEAD-box_CS"/>
</dbReference>
<proteinExistence type="inferred from homology"/>
<dbReference type="InterPro" id="IPR025313">
    <property type="entry name" value="SPB4-like_CTE"/>
</dbReference>
<dbReference type="STRING" id="1344418.A0A1D2VRK4"/>
<evidence type="ECO:0000256" key="11">
    <source>
        <dbReference type="ARBA" id="ARBA00038002"/>
    </source>
</evidence>
<dbReference type="CDD" id="cd17960">
    <property type="entry name" value="DEADc_DDX55"/>
    <property type="match status" value="1"/>
</dbReference>
<dbReference type="InterPro" id="IPR014014">
    <property type="entry name" value="RNA_helicase_DEAD_Q_motif"/>
</dbReference>
<feature type="compositionally biased region" description="Basic residues" evidence="15">
    <location>
        <begin position="526"/>
        <end position="537"/>
    </location>
</feature>
<dbReference type="GO" id="GO:0030686">
    <property type="term" value="C:90S preribosome"/>
    <property type="evidence" value="ECO:0007669"/>
    <property type="project" value="EnsemblFungi"/>
</dbReference>
<evidence type="ECO:0000256" key="15">
    <source>
        <dbReference type="SAM" id="MobiDB-lite"/>
    </source>
</evidence>
<dbReference type="Pfam" id="PF00271">
    <property type="entry name" value="Helicase_C"/>
    <property type="match status" value="1"/>
</dbReference>
<dbReference type="FunCoup" id="A0A1D2VRK4">
    <property type="interactions" value="1213"/>
</dbReference>
<dbReference type="InterPro" id="IPR027417">
    <property type="entry name" value="P-loop_NTPase"/>
</dbReference>
<protein>
    <recommendedName>
        <fullName evidence="14">ATP-dependent RNA helicase</fullName>
        <ecNumber evidence="14">3.6.4.13</ecNumber>
    </recommendedName>
</protein>
<dbReference type="AlphaFoldDB" id="A0A1D2VRK4"/>
<name>A0A1D2VRK4_9ASCO</name>
<evidence type="ECO:0000256" key="9">
    <source>
        <dbReference type="ARBA" id="ARBA00023054"/>
    </source>
</evidence>
<comment type="domain">
    <text evidence="14">The Q motif is unique to and characteristic of the DEAD box family of RNA helicases and controls ATP binding and hydrolysis.</text>
</comment>
<dbReference type="PROSITE" id="PS51192">
    <property type="entry name" value="HELICASE_ATP_BIND_1"/>
    <property type="match status" value="1"/>
</dbReference>
<dbReference type="GO" id="GO:0000470">
    <property type="term" value="P:maturation of LSU-rRNA"/>
    <property type="evidence" value="ECO:0007669"/>
    <property type="project" value="EnsemblFungi"/>
</dbReference>
<evidence type="ECO:0000259" key="18">
    <source>
        <dbReference type="PROSITE" id="PS51195"/>
    </source>
</evidence>
<keyword evidence="3" id="KW-0698">rRNA processing</keyword>
<dbReference type="GO" id="GO:0030687">
    <property type="term" value="C:preribosome, large subunit precursor"/>
    <property type="evidence" value="ECO:0007669"/>
    <property type="project" value="EnsemblFungi"/>
</dbReference>
<evidence type="ECO:0000256" key="5">
    <source>
        <dbReference type="ARBA" id="ARBA00022801"/>
    </source>
</evidence>
<evidence type="ECO:0000256" key="3">
    <source>
        <dbReference type="ARBA" id="ARBA00022552"/>
    </source>
</evidence>
<dbReference type="RefSeq" id="XP_020050502.1">
    <property type="nucleotide sequence ID" value="XM_020189484.2"/>
</dbReference>
<evidence type="ECO:0000256" key="1">
    <source>
        <dbReference type="ARBA" id="ARBA00004604"/>
    </source>
</evidence>
<evidence type="ECO:0000256" key="10">
    <source>
        <dbReference type="ARBA" id="ARBA00023242"/>
    </source>
</evidence>
<dbReference type="PANTHER" id="PTHR24031">
    <property type="entry name" value="RNA HELICASE"/>
    <property type="match status" value="1"/>
</dbReference>
<keyword evidence="2" id="KW-0690">Ribosome biogenesis</keyword>
<feature type="domain" description="Helicase ATP-binding" evidence="16">
    <location>
        <begin position="38"/>
        <end position="224"/>
    </location>
</feature>
<evidence type="ECO:0000256" key="2">
    <source>
        <dbReference type="ARBA" id="ARBA00022517"/>
    </source>
</evidence>
<dbReference type="PROSITE" id="PS51195">
    <property type="entry name" value="Q_MOTIF"/>
    <property type="match status" value="1"/>
</dbReference>
<dbReference type="InterPro" id="IPR014001">
    <property type="entry name" value="Helicase_ATP-bd"/>
</dbReference>
<dbReference type="GO" id="GO:0005654">
    <property type="term" value="C:nucleoplasm"/>
    <property type="evidence" value="ECO:0007669"/>
    <property type="project" value="EnsemblFungi"/>
</dbReference>
<dbReference type="InterPro" id="IPR056330">
    <property type="entry name" value="CTT_SPB4"/>
</dbReference>
<evidence type="ECO:0000256" key="13">
    <source>
        <dbReference type="RuleBase" id="RU000492"/>
    </source>
</evidence>
<keyword evidence="5 13" id="KW-0378">Hydrolase</keyword>
<evidence type="ECO:0000256" key="12">
    <source>
        <dbReference type="PROSITE-ProRule" id="PRU00552"/>
    </source>
</evidence>
<evidence type="ECO:0000256" key="8">
    <source>
        <dbReference type="ARBA" id="ARBA00022884"/>
    </source>
</evidence>
<dbReference type="SMART" id="SM01178">
    <property type="entry name" value="DUF4217"/>
    <property type="match status" value="1"/>
</dbReference>
<dbReference type="Pfam" id="PF13959">
    <property type="entry name" value="CTE_SPB4"/>
    <property type="match status" value="1"/>
</dbReference>
<evidence type="ECO:0000259" key="16">
    <source>
        <dbReference type="PROSITE" id="PS51192"/>
    </source>
</evidence>
<dbReference type="SUPFAM" id="SSF52540">
    <property type="entry name" value="P-loop containing nucleoside triphosphate hydrolases"/>
    <property type="match status" value="1"/>
</dbReference>
<keyword evidence="7 13" id="KW-0067">ATP-binding</keyword>
<keyword evidence="6 13" id="KW-0347">Helicase</keyword>
<dbReference type="InParanoid" id="A0A1D2VRK4"/>
<dbReference type="GeneID" id="30963120"/>
<feature type="non-terminal residue" evidence="19">
    <location>
        <position position="607"/>
    </location>
</feature>
<dbReference type="GO" id="GO:0003724">
    <property type="term" value="F:RNA helicase activity"/>
    <property type="evidence" value="ECO:0007669"/>
    <property type="project" value="UniProtKB-EC"/>
</dbReference>
<feature type="short sequence motif" description="Q motif" evidence="12">
    <location>
        <begin position="7"/>
        <end position="35"/>
    </location>
</feature>
<evidence type="ECO:0000256" key="7">
    <source>
        <dbReference type="ARBA" id="ARBA00022840"/>
    </source>
</evidence>
<dbReference type="EMBL" id="KV454475">
    <property type="protein sequence ID" value="ODV64195.1"/>
    <property type="molecule type" value="Genomic_DNA"/>
</dbReference>
<dbReference type="Pfam" id="PF23681">
    <property type="entry name" value="CTT_SPB4"/>
    <property type="match status" value="1"/>
</dbReference>
<evidence type="ECO:0000259" key="17">
    <source>
        <dbReference type="PROSITE" id="PS51194"/>
    </source>
</evidence>
<keyword evidence="8 14" id="KW-0694">RNA-binding</keyword>
<keyword evidence="9" id="KW-0175">Coiled coil</keyword>
<feature type="region of interest" description="Disordered" evidence="15">
    <location>
        <begin position="588"/>
        <end position="607"/>
    </location>
</feature>
<feature type="compositionally biased region" description="Basic and acidic residues" evidence="15">
    <location>
        <begin position="543"/>
        <end position="570"/>
    </location>
</feature>
<dbReference type="GO" id="GO:1902626">
    <property type="term" value="P:assembly of large subunit precursor of preribosome"/>
    <property type="evidence" value="ECO:0007669"/>
    <property type="project" value="EnsemblFungi"/>
</dbReference>
<dbReference type="SMART" id="SM00487">
    <property type="entry name" value="DEXDc"/>
    <property type="match status" value="1"/>
</dbReference>
<comment type="catalytic activity">
    <reaction evidence="14">
        <text>ATP + H2O = ADP + phosphate + H(+)</text>
        <dbReference type="Rhea" id="RHEA:13065"/>
        <dbReference type="ChEBI" id="CHEBI:15377"/>
        <dbReference type="ChEBI" id="CHEBI:15378"/>
        <dbReference type="ChEBI" id="CHEBI:30616"/>
        <dbReference type="ChEBI" id="CHEBI:43474"/>
        <dbReference type="ChEBI" id="CHEBI:456216"/>
        <dbReference type="EC" id="3.6.4.13"/>
    </reaction>
</comment>
<feature type="domain" description="Helicase C-terminal" evidence="17">
    <location>
        <begin position="250"/>
        <end position="421"/>
    </location>
</feature>
<dbReference type="CDD" id="cd18787">
    <property type="entry name" value="SF2_C_DEAD"/>
    <property type="match status" value="1"/>
</dbReference>
<dbReference type="GO" id="GO:0005730">
    <property type="term" value="C:nucleolus"/>
    <property type="evidence" value="ECO:0007669"/>
    <property type="project" value="UniProtKB-SubCell"/>
</dbReference>
<dbReference type="GO" id="GO:0003723">
    <property type="term" value="F:RNA binding"/>
    <property type="evidence" value="ECO:0007669"/>
    <property type="project" value="UniProtKB-UniRule"/>
</dbReference>
<reference evidence="20" key="1">
    <citation type="submission" date="2016-05" db="EMBL/GenBank/DDBJ databases">
        <title>Comparative genomics of biotechnologically important yeasts.</title>
        <authorList>
            <consortium name="DOE Joint Genome Institute"/>
            <person name="Riley R."/>
            <person name="Haridas S."/>
            <person name="Wolfe K.H."/>
            <person name="Lopes M.R."/>
            <person name="Hittinger C.T."/>
            <person name="Goker M."/>
            <person name="Salamov A."/>
            <person name="Wisecaver J."/>
            <person name="Long T.M."/>
            <person name="Aerts A.L."/>
            <person name="Barry K."/>
            <person name="Choi C."/>
            <person name="Clum A."/>
            <person name="Coughlan A.Y."/>
            <person name="Deshpande S."/>
            <person name="Douglass A.P."/>
            <person name="Hanson S.J."/>
            <person name="Klenk H.-P."/>
            <person name="Labutti K."/>
            <person name="Lapidus A."/>
            <person name="Lindquist E."/>
            <person name="Lipzen A."/>
            <person name="Meier-Kolthoff J.P."/>
            <person name="Ohm R.A."/>
            <person name="Otillar R.P."/>
            <person name="Pangilinan J."/>
            <person name="Peng Y."/>
            <person name="Rokas A."/>
            <person name="Rosa C.A."/>
            <person name="Scheuner C."/>
            <person name="Sibirny A.A."/>
            <person name="Slot J.C."/>
            <person name="Stielow J.B."/>
            <person name="Sun H."/>
            <person name="Kurtzman C.P."/>
            <person name="Blackwell M."/>
            <person name="Grigoriev I.V."/>
            <person name="Jeffries T.W."/>
        </authorList>
    </citation>
    <scope>NUCLEOTIDE SEQUENCE [LARGE SCALE GENOMIC DNA]</scope>
    <source>
        <strain evidence="20">DSM 1968</strain>
    </source>
</reference>
<evidence type="ECO:0000313" key="20">
    <source>
        <dbReference type="Proteomes" id="UP000095038"/>
    </source>
</evidence>
<dbReference type="PROSITE" id="PS00039">
    <property type="entry name" value="DEAD_ATP_HELICASE"/>
    <property type="match status" value="1"/>
</dbReference>
<keyword evidence="4 13" id="KW-0547">Nucleotide-binding</keyword>
<feature type="domain" description="DEAD-box RNA helicase Q" evidence="18">
    <location>
        <begin position="7"/>
        <end position="35"/>
    </location>
</feature>
<evidence type="ECO:0000313" key="19">
    <source>
        <dbReference type="EMBL" id="ODV64195.1"/>
    </source>
</evidence>
<sequence>MDSSLNWDCLSYQLQPWIIETIKSLGYETMTPVQATTIPAFANNKDVVVEAVTGSGKTLAFVIPVLERVNKILESEKTHRKGHFYSVIILPTRELANQINNVFQSFLENYPKEQKNSIKTQLLVGSLNSMSDDLEYFFSKQPQILVGTPGRLLDFLSNSNVKCKMCDCIVLDEADKLLDISFELATKSIIQYLPKQRRTGLFSATISSAGSAIFKTGMTNPVKITVKNKLANAAPESLGLSYIVLKPENKIKMLLHILSNYEFRKVIVYFPTCISVTYFYNMLQYLVKKGFITESSSILKFFSLHGKLNAKPRMKTLANFTNDLNKSVLLTTDVAARGIDIPDVDLVVQIDPPTDPDMFLHRCGRTGRANKVGRAIVFFNEGREENYVDFMKVRKLELVRLKVEFDEAKFEKMAASLQEWVLEDRGRFEHSVTAYVAFVRYYSKHTASSIFRLQTLDYLGLARMYSLLRLPKMPETRHISREQLVEANEGWLISPRVDLETYAYSDLQREKARLRELQNLSNVREKNKRKAMKRKLNKAWSTQKEKHEQKQRKIEKREQKRERHEQEHMDAYNSSGEETAEDWKSLVLSRKKKKAKTQNGFGTFDGL</sequence>
<dbReference type="InterPro" id="IPR011545">
    <property type="entry name" value="DEAD/DEAH_box_helicase_dom"/>
</dbReference>
<dbReference type="Gene3D" id="3.40.50.300">
    <property type="entry name" value="P-loop containing nucleotide triphosphate hydrolases"/>
    <property type="match status" value="2"/>
</dbReference>
<dbReference type="OrthoDB" id="7396459at2759"/>
<dbReference type="Proteomes" id="UP000095038">
    <property type="component" value="Unassembled WGS sequence"/>
</dbReference>
<dbReference type="PROSITE" id="PS51194">
    <property type="entry name" value="HELICASE_CTER"/>
    <property type="match status" value="1"/>
</dbReference>
<gene>
    <name evidence="19" type="ORF">ASCRUDRAFT_17375</name>
</gene>
<comment type="similarity">
    <text evidence="11">Belongs to the DEAD box helicase family. DDX55/SPB4 subfamily.</text>
</comment>
<dbReference type="GO" id="GO:0005524">
    <property type="term" value="F:ATP binding"/>
    <property type="evidence" value="ECO:0007669"/>
    <property type="project" value="UniProtKB-UniRule"/>
</dbReference>
<feature type="region of interest" description="Disordered" evidence="15">
    <location>
        <begin position="526"/>
        <end position="583"/>
    </location>
</feature>
<accession>A0A1D2VRK4</accession>
<dbReference type="SMART" id="SM00490">
    <property type="entry name" value="HELICc"/>
    <property type="match status" value="1"/>
</dbReference>
<comment type="subcellular location">
    <subcellularLocation>
        <location evidence="1">Nucleus</location>
        <location evidence="1">Nucleolus</location>
    </subcellularLocation>
</comment>
<comment type="function">
    <text evidence="14">RNA helicase.</text>
</comment>
<dbReference type="Pfam" id="PF00270">
    <property type="entry name" value="DEAD"/>
    <property type="match status" value="1"/>
</dbReference>
<evidence type="ECO:0000256" key="6">
    <source>
        <dbReference type="ARBA" id="ARBA00022806"/>
    </source>
</evidence>
<organism evidence="19 20">
    <name type="scientific">Ascoidea rubescens DSM 1968</name>
    <dbReference type="NCBI Taxonomy" id="1344418"/>
    <lineage>
        <taxon>Eukaryota</taxon>
        <taxon>Fungi</taxon>
        <taxon>Dikarya</taxon>
        <taxon>Ascomycota</taxon>
        <taxon>Saccharomycotina</taxon>
        <taxon>Saccharomycetes</taxon>
        <taxon>Ascoideaceae</taxon>
        <taxon>Ascoidea</taxon>
    </lineage>
</organism>
<keyword evidence="10" id="KW-0539">Nucleus</keyword>
<dbReference type="InterPro" id="IPR001650">
    <property type="entry name" value="Helicase_C-like"/>
</dbReference>
<dbReference type="GO" id="GO:0016887">
    <property type="term" value="F:ATP hydrolysis activity"/>
    <property type="evidence" value="ECO:0007669"/>
    <property type="project" value="RHEA"/>
</dbReference>
<keyword evidence="20" id="KW-1185">Reference proteome</keyword>